<name>A0A974PXB3_9RHOO</name>
<protein>
    <submittedName>
        <fullName evidence="2">tRNA (Adenosine(37)-N6)-threonylcarbamoyltransferase complex dimerization subunit type 1 TsaB</fullName>
    </submittedName>
</protein>
<dbReference type="CDD" id="cd24032">
    <property type="entry name" value="ASKHA_NBD_TsaB"/>
    <property type="match status" value="1"/>
</dbReference>
<dbReference type="InterPro" id="IPR022496">
    <property type="entry name" value="T6A_TsaB"/>
</dbReference>
<gene>
    <name evidence="2" type="primary">tsaB</name>
    <name evidence="2" type="ORF">IWH25_13995</name>
</gene>
<organism evidence="2 3">
    <name type="scientific">Azospira restricta</name>
    <dbReference type="NCBI Taxonomy" id="404405"/>
    <lineage>
        <taxon>Bacteria</taxon>
        <taxon>Pseudomonadati</taxon>
        <taxon>Pseudomonadota</taxon>
        <taxon>Betaproteobacteria</taxon>
        <taxon>Rhodocyclales</taxon>
        <taxon>Rhodocyclaceae</taxon>
        <taxon>Azospira</taxon>
    </lineage>
</organism>
<dbReference type="GO" id="GO:0002949">
    <property type="term" value="P:tRNA threonylcarbamoyladenosine modification"/>
    <property type="evidence" value="ECO:0007669"/>
    <property type="project" value="InterPro"/>
</dbReference>
<dbReference type="InterPro" id="IPR043129">
    <property type="entry name" value="ATPase_NBD"/>
</dbReference>
<dbReference type="PANTHER" id="PTHR11735:SF11">
    <property type="entry name" value="TRNA THREONYLCARBAMOYLADENOSINE BIOSYNTHESIS PROTEIN TSAB"/>
    <property type="match status" value="1"/>
</dbReference>
<evidence type="ECO:0000313" key="3">
    <source>
        <dbReference type="Proteomes" id="UP000663444"/>
    </source>
</evidence>
<keyword evidence="3" id="KW-1185">Reference proteome</keyword>
<dbReference type="KEGG" id="ares:IWH25_13995"/>
<reference evidence="2" key="1">
    <citation type="submission" date="2020-11" db="EMBL/GenBank/DDBJ databases">
        <title>Azospira restricta DSM 18626 genome sequence.</title>
        <authorList>
            <person name="Moe W.M."/>
        </authorList>
    </citation>
    <scope>NUCLEOTIDE SEQUENCE</scope>
    <source>
        <strain evidence="2">DSM 18626</strain>
    </source>
</reference>
<evidence type="ECO:0000259" key="1">
    <source>
        <dbReference type="Pfam" id="PF00814"/>
    </source>
</evidence>
<dbReference type="Pfam" id="PF00814">
    <property type="entry name" value="TsaD"/>
    <property type="match status" value="1"/>
</dbReference>
<proteinExistence type="predicted"/>
<accession>A0A974PXB3</accession>
<dbReference type="PANTHER" id="PTHR11735">
    <property type="entry name" value="TRNA N6-ADENOSINE THREONYLCARBAMOYLTRANSFERASE"/>
    <property type="match status" value="1"/>
</dbReference>
<dbReference type="Gene3D" id="3.30.420.40">
    <property type="match status" value="2"/>
</dbReference>
<dbReference type="EMBL" id="CP064781">
    <property type="protein sequence ID" value="QRJ62868.1"/>
    <property type="molecule type" value="Genomic_DNA"/>
</dbReference>
<dbReference type="AlphaFoldDB" id="A0A974PXB3"/>
<dbReference type="GO" id="GO:0005829">
    <property type="term" value="C:cytosol"/>
    <property type="evidence" value="ECO:0007669"/>
    <property type="project" value="TreeGrafter"/>
</dbReference>
<dbReference type="InterPro" id="IPR000905">
    <property type="entry name" value="Gcp-like_dom"/>
</dbReference>
<feature type="domain" description="Gcp-like" evidence="1">
    <location>
        <begin position="35"/>
        <end position="121"/>
    </location>
</feature>
<evidence type="ECO:0000313" key="2">
    <source>
        <dbReference type="EMBL" id="QRJ62868.1"/>
    </source>
</evidence>
<dbReference type="Proteomes" id="UP000663444">
    <property type="component" value="Chromosome"/>
</dbReference>
<dbReference type="RefSeq" id="WP_203386398.1">
    <property type="nucleotide sequence ID" value="NZ_CP064781.1"/>
</dbReference>
<dbReference type="SUPFAM" id="SSF53067">
    <property type="entry name" value="Actin-like ATPase domain"/>
    <property type="match status" value="2"/>
</dbReference>
<dbReference type="NCBIfam" id="TIGR03725">
    <property type="entry name" value="T6A_YeaZ"/>
    <property type="match status" value="1"/>
</dbReference>
<sequence>MLFLSLESSTDAGSVALWRDGAIDERHCPPGQPSSATLLPLVSALLADAGVRFADLDAIAFGAGPGSFTGLRVACGAAQGLAFAHGLPVLPVGTLEAMARAVAAPRVVVCLDARMNEVYCGLFADGVAVSPAGVHPPAEVPLPEGGGWVAAGNALTAYPVLHERLAPCVHALLPEILPTAAAVAALAAPRLARGEGIDAADAAPVYVRDKVALTIVERLAIGGKA</sequence>